<organism evidence="9 10">
    <name type="scientific">Gellertiella hungarica</name>
    <dbReference type="NCBI Taxonomy" id="1572859"/>
    <lineage>
        <taxon>Bacteria</taxon>
        <taxon>Pseudomonadati</taxon>
        <taxon>Pseudomonadota</taxon>
        <taxon>Alphaproteobacteria</taxon>
        <taxon>Hyphomicrobiales</taxon>
        <taxon>Rhizobiaceae</taxon>
        <taxon>Gellertiella</taxon>
    </lineage>
</organism>
<dbReference type="PANTHER" id="PTHR30619:SF1">
    <property type="entry name" value="RECOMBINATION PROTEIN 2"/>
    <property type="match status" value="1"/>
</dbReference>
<feature type="transmembrane region" description="Helical" evidence="7">
    <location>
        <begin position="99"/>
        <end position="116"/>
    </location>
</feature>
<evidence type="ECO:0000256" key="6">
    <source>
        <dbReference type="SAM" id="MobiDB-lite"/>
    </source>
</evidence>
<proteinExistence type="predicted"/>
<feature type="transmembrane region" description="Helical" evidence="7">
    <location>
        <begin position="429"/>
        <end position="447"/>
    </location>
</feature>
<feature type="domain" description="ComEC/Rec2-related protein" evidence="8">
    <location>
        <begin position="299"/>
        <end position="585"/>
    </location>
</feature>
<dbReference type="AlphaFoldDB" id="A0A7W6NL31"/>
<reference evidence="9 10" key="1">
    <citation type="submission" date="2020-08" db="EMBL/GenBank/DDBJ databases">
        <title>Genomic Encyclopedia of Type Strains, Phase IV (KMG-IV): sequencing the most valuable type-strain genomes for metagenomic binning, comparative biology and taxonomic classification.</title>
        <authorList>
            <person name="Goeker M."/>
        </authorList>
    </citation>
    <scope>NUCLEOTIDE SEQUENCE [LARGE SCALE GENOMIC DNA]</scope>
    <source>
        <strain evidence="9 10">DSM 29853</strain>
    </source>
</reference>
<keyword evidence="2" id="KW-1003">Cell membrane</keyword>
<feature type="transmembrane region" description="Helical" evidence="7">
    <location>
        <begin position="562"/>
        <end position="583"/>
    </location>
</feature>
<feature type="transmembrane region" description="Helical" evidence="7">
    <location>
        <begin position="361"/>
        <end position="381"/>
    </location>
</feature>
<dbReference type="EMBL" id="JACIEZ010000003">
    <property type="protein sequence ID" value="MBB4064912.1"/>
    <property type="molecule type" value="Genomic_DNA"/>
</dbReference>
<evidence type="ECO:0000259" key="8">
    <source>
        <dbReference type="Pfam" id="PF03772"/>
    </source>
</evidence>
<comment type="caution">
    <text evidence="9">The sequence shown here is derived from an EMBL/GenBank/DDBJ whole genome shotgun (WGS) entry which is preliminary data.</text>
</comment>
<evidence type="ECO:0000256" key="5">
    <source>
        <dbReference type="ARBA" id="ARBA00023136"/>
    </source>
</evidence>
<keyword evidence="3 7" id="KW-0812">Transmembrane</keyword>
<evidence type="ECO:0000256" key="1">
    <source>
        <dbReference type="ARBA" id="ARBA00004651"/>
    </source>
</evidence>
<feature type="region of interest" description="Disordered" evidence="6">
    <location>
        <begin position="17"/>
        <end position="41"/>
    </location>
</feature>
<keyword evidence="10" id="KW-1185">Reference proteome</keyword>
<dbReference type="GO" id="GO:0005886">
    <property type="term" value="C:plasma membrane"/>
    <property type="evidence" value="ECO:0007669"/>
    <property type="project" value="UniProtKB-SubCell"/>
</dbReference>
<evidence type="ECO:0000313" key="9">
    <source>
        <dbReference type="EMBL" id="MBB4064912.1"/>
    </source>
</evidence>
<dbReference type="PANTHER" id="PTHR30619">
    <property type="entry name" value="DNA INTERNALIZATION/COMPETENCE PROTEIN COMEC/REC2"/>
    <property type="match status" value="1"/>
</dbReference>
<comment type="subcellular location">
    <subcellularLocation>
        <location evidence="1">Cell membrane</location>
        <topology evidence="1">Multi-pass membrane protein</topology>
    </subcellularLocation>
</comment>
<feature type="compositionally biased region" description="Polar residues" evidence="6">
    <location>
        <begin position="827"/>
        <end position="839"/>
    </location>
</feature>
<gene>
    <name evidence="9" type="ORF">GGR23_002099</name>
</gene>
<evidence type="ECO:0000256" key="3">
    <source>
        <dbReference type="ARBA" id="ARBA00022692"/>
    </source>
</evidence>
<feature type="transmembrane region" description="Helical" evidence="7">
    <location>
        <begin position="388"/>
        <end position="417"/>
    </location>
</feature>
<accession>A0A7W6NL31</accession>
<keyword evidence="4 7" id="KW-1133">Transmembrane helix</keyword>
<protein>
    <submittedName>
        <fullName evidence="9">ComEC/Rec2-related protein</fullName>
    </submittedName>
</protein>
<evidence type="ECO:0000256" key="7">
    <source>
        <dbReference type="SAM" id="Phobius"/>
    </source>
</evidence>
<feature type="transmembrane region" description="Helical" evidence="7">
    <location>
        <begin position="468"/>
        <end position="494"/>
    </location>
</feature>
<dbReference type="NCBIfam" id="TIGR00360">
    <property type="entry name" value="ComEC_N-term"/>
    <property type="match status" value="1"/>
</dbReference>
<feature type="transmembrane region" description="Helical" evidence="7">
    <location>
        <begin position="320"/>
        <end position="341"/>
    </location>
</feature>
<sequence>MKLSTAARQVLDFRSRPQARGAPVSAANSNSTEPVPSGGPISGRRAGLFHRLPTLRSVNAGLLEKLREEADHGGLFLLAPLLVGAGVAAWFLSPAPPSGTEIAIATCLALPVALLLGHWQRLAARILLAAVLVFTGAGLAAIQTARLETVILEHPVTTHITARVTSREAAGPGRWRYGIRILNTRQPKLTREPTFVMLTARTEEGLPIGSVISGPVHLSPPSGPAMPGLTDFAFPAYFAGQGANGYFLGAPRAVAGPFPRSDIGLMDRIAETFSSWRSAIGDRIRARIGGDEGALAAALITNEQRAISAATVENLRRSGLAHIIAISGMNMVLAAGVFFVGLRSLLSLSVGFSQALSLKKVAAMGAALATAAYYLVSGFALSAERAFIMMLVALAAVLIGRSGISLRTLALSALIVLVKNPESLLSPSFQLSFSGTLGLVAAFEAWARRGALPRPRSRHPVIVGARALAGGTVGIVATALIGGLSTALFSVAHFQRMPLFGFAANMMVAPLIDFLVMPMALLAMLLMPAGLDYMPLQVMGAGLRAVMGIGAMVAGWESERQMLPLPAWCFIVATAGFLLLCLLKTRLRLLGLPLLAVAGLGYATTSPPRLPDILIAEDGEVAGIVAGGQIALTTKGGSSFVTDQWQRALGLEKGAAPVGVKPAEGGRADAARDRYRPLTDEEEIAERAFMAEVLDALRDGTFACKAGAWCLGSRNGTRIAVLRNGIYAGLACDMADVVVSRTGKGFPTCRSGALLVSRDTLQRTGSLALYLTRDPQRPEIVASFQDLDRPWMIHRAHDWRTGEFRTDLPAPIADLIAPQEKPASGDTVPQTLLPSDSGE</sequence>
<feature type="transmembrane region" description="Helical" evidence="7">
    <location>
        <begin position="73"/>
        <end position="92"/>
    </location>
</feature>
<feature type="transmembrane region" description="Helical" evidence="7">
    <location>
        <begin position="500"/>
        <end position="526"/>
    </location>
</feature>
<dbReference type="RefSeq" id="WP_183366203.1">
    <property type="nucleotide sequence ID" value="NZ_JACIEZ010000003.1"/>
</dbReference>
<dbReference type="InterPro" id="IPR004477">
    <property type="entry name" value="ComEC_N"/>
</dbReference>
<evidence type="ECO:0000256" key="2">
    <source>
        <dbReference type="ARBA" id="ARBA00022475"/>
    </source>
</evidence>
<dbReference type="Proteomes" id="UP000528286">
    <property type="component" value="Unassembled WGS sequence"/>
</dbReference>
<feature type="transmembrane region" description="Helical" evidence="7">
    <location>
        <begin position="122"/>
        <end position="142"/>
    </location>
</feature>
<name>A0A7W6NL31_9HYPH</name>
<evidence type="ECO:0000256" key="4">
    <source>
        <dbReference type="ARBA" id="ARBA00022989"/>
    </source>
</evidence>
<feature type="region of interest" description="Disordered" evidence="6">
    <location>
        <begin position="818"/>
        <end position="839"/>
    </location>
</feature>
<feature type="transmembrane region" description="Helical" evidence="7">
    <location>
        <begin position="538"/>
        <end position="556"/>
    </location>
</feature>
<keyword evidence="5 7" id="KW-0472">Membrane</keyword>
<evidence type="ECO:0000313" key="10">
    <source>
        <dbReference type="Proteomes" id="UP000528286"/>
    </source>
</evidence>
<dbReference type="Pfam" id="PF03772">
    <property type="entry name" value="Competence"/>
    <property type="match status" value="1"/>
</dbReference>
<dbReference type="InterPro" id="IPR052159">
    <property type="entry name" value="Competence_DNA_uptake"/>
</dbReference>